<feature type="chain" id="PRO_5020375966" evidence="1">
    <location>
        <begin position="21"/>
        <end position="53"/>
    </location>
</feature>
<feature type="signal peptide" evidence="1">
    <location>
        <begin position="1"/>
        <end position="20"/>
    </location>
</feature>
<name>A0A4V2S377_9GAMM</name>
<dbReference type="Proteomes" id="UP000294862">
    <property type="component" value="Unassembled WGS sequence"/>
</dbReference>
<dbReference type="AlphaFoldDB" id="A0A4V2S377"/>
<organism evidence="2 3">
    <name type="scientific">Dokdonella fugitiva</name>
    <dbReference type="NCBI Taxonomy" id="328517"/>
    <lineage>
        <taxon>Bacteria</taxon>
        <taxon>Pseudomonadati</taxon>
        <taxon>Pseudomonadota</taxon>
        <taxon>Gammaproteobacteria</taxon>
        <taxon>Lysobacterales</taxon>
        <taxon>Rhodanobacteraceae</taxon>
        <taxon>Dokdonella</taxon>
    </lineage>
</organism>
<proteinExistence type="predicted"/>
<dbReference type="EMBL" id="SLWQ01000001">
    <property type="protein sequence ID" value="TCO43310.1"/>
    <property type="molecule type" value="Genomic_DNA"/>
</dbReference>
<protein>
    <submittedName>
        <fullName evidence="2">Uncharacterized protein</fullName>
    </submittedName>
</protein>
<evidence type="ECO:0000313" key="3">
    <source>
        <dbReference type="Proteomes" id="UP000294862"/>
    </source>
</evidence>
<comment type="caution">
    <text evidence="2">The sequence shown here is derived from an EMBL/GenBank/DDBJ whole genome shotgun (WGS) entry which is preliminary data.</text>
</comment>
<keyword evidence="3" id="KW-1185">Reference proteome</keyword>
<sequence length="53" mass="5608">MYKWIAALVIPFALLGNAHATAPRKTCVLQQLHNAGAVQQSGDDVVAECCGII</sequence>
<evidence type="ECO:0000256" key="1">
    <source>
        <dbReference type="SAM" id="SignalP"/>
    </source>
</evidence>
<accession>A0A4V2S377</accession>
<keyword evidence="1" id="KW-0732">Signal</keyword>
<gene>
    <name evidence="2" type="ORF">EV148_101733</name>
</gene>
<evidence type="ECO:0000313" key="2">
    <source>
        <dbReference type="EMBL" id="TCO43310.1"/>
    </source>
</evidence>
<reference evidence="2 3" key="1">
    <citation type="journal article" date="2015" name="Stand. Genomic Sci.">
        <title>Genomic Encyclopedia of Bacterial and Archaeal Type Strains, Phase III: the genomes of soil and plant-associated and newly described type strains.</title>
        <authorList>
            <person name="Whitman W.B."/>
            <person name="Woyke T."/>
            <person name="Klenk H.P."/>
            <person name="Zhou Y."/>
            <person name="Lilburn T.G."/>
            <person name="Beck B.J."/>
            <person name="De Vos P."/>
            <person name="Vandamme P."/>
            <person name="Eisen J.A."/>
            <person name="Garrity G."/>
            <person name="Hugenholtz P."/>
            <person name="Kyrpides N.C."/>
        </authorList>
    </citation>
    <scope>NUCLEOTIDE SEQUENCE [LARGE SCALE GENOMIC DNA]</scope>
    <source>
        <strain evidence="2 3">A3</strain>
    </source>
</reference>